<feature type="non-terminal residue" evidence="1">
    <location>
        <position position="1"/>
    </location>
</feature>
<evidence type="ECO:0000313" key="1">
    <source>
        <dbReference type="EMBL" id="KKL06230.1"/>
    </source>
</evidence>
<name>A0A0F9A9S7_9ZZZZ</name>
<gene>
    <name evidence="1" type="ORF">LCGC14_2598100</name>
</gene>
<organism evidence="1">
    <name type="scientific">marine sediment metagenome</name>
    <dbReference type="NCBI Taxonomy" id="412755"/>
    <lineage>
        <taxon>unclassified sequences</taxon>
        <taxon>metagenomes</taxon>
        <taxon>ecological metagenomes</taxon>
    </lineage>
</organism>
<sequence length="47" mass="5558">IRNELTHGLMESKRINEEEVLYIGYCLLKLVLILKNLQQINKNDKSE</sequence>
<evidence type="ECO:0008006" key="2">
    <source>
        <dbReference type="Google" id="ProtNLM"/>
    </source>
</evidence>
<proteinExistence type="predicted"/>
<dbReference type="EMBL" id="LAZR01043792">
    <property type="protein sequence ID" value="KKL06230.1"/>
    <property type="molecule type" value="Genomic_DNA"/>
</dbReference>
<comment type="caution">
    <text evidence="1">The sequence shown here is derived from an EMBL/GenBank/DDBJ whole genome shotgun (WGS) entry which is preliminary data.</text>
</comment>
<reference evidence="1" key="1">
    <citation type="journal article" date="2015" name="Nature">
        <title>Complex archaea that bridge the gap between prokaryotes and eukaryotes.</title>
        <authorList>
            <person name="Spang A."/>
            <person name="Saw J.H."/>
            <person name="Jorgensen S.L."/>
            <person name="Zaremba-Niedzwiedzka K."/>
            <person name="Martijn J."/>
            <person name="Lind A.E."/>
            <person name="van Eijk R."/>
            <person name="Schleper C."/>
            <person name="Guy L."/>
            <person name="Ettema T.J."/>
        </authorList>
    </citation>
    <scope>NUCLEOTIDE SEQUENCE</scope>
</reference>
<protein>
    <recommendedName>
        <fullName evidence="2">DUF4209 domain-containing protein</fullName>
    </recommendedName>
</protein>
<dbReference type="AlphaFoldDB" id="A0A0F9A9S7"/>
<accession>A0A0F9A9S7</accession>